<organism evidence="2 3">
    <name type="scientific">Simiduia curdlanivorans</name>
    <dbReference type="NCBI Taxonomy" id="1492769"/>
    <lineage>
        <taxon>Bacteria</taxon>
        <taxon>Pseudomonadati</taxon>
        <taxon>Pseudomonadota</taxon>
        <taxon>Gammaproteobacteria</taxon>
        <taxon>Cellvibrionales</taxon>
        <taxon>Cellvibrionaceae</taxon>
        <taxon>Simiduia</taxon>
    </lineage>
</organism>
<keyword evidence="1" id="KW-0472">Membrane</keyword>
<evidence type="ECO:0000313" key="2">
    <source>
        <dbReference type="EMBL" id="MFC4362698.1"/>
    </source>
</evidence>
<name>A0ABV8V4D6_9GAMM</name>
<keyword evidence="1" id="KW-0812">Transmembrane</keyword>
<evidence type="ECO:0000313" key="3">
    <source>
        <dbReference type="Proteomes" id="UP001595840"/>
    </source>
</evidence>
<sequence>MRDKWRAFAEQDRLDLSVFNDEVALRTGWTPLVAGGSNLVSHKLRQLDSHRVCFQASMGAQLLLGVFLLIGVCAVSITLWNGVMKLQFSVVTVMSLLFGSVFSAVGFFGVRALRKPRIFDRKCGYYWKGWGDPKAPLAAITASRELNAWQDIKRLCDIPGRFERCRLSEIHAIQLLFEFCAETDTDGHGHGGYESYEINLVLQNGDRLNVVDHGGQRRAQMDVARLGDFLQVPVWDVTEYVAR</sequence>
<dbReference type="EMBL" id="JBHSCX010000008">
    <property type="protein sequence ID" value="MFC4362698.1"/>
    <property type="molecule type" value="Genomic_DNA"/>
</dbReference>
<feature type="transmembrane region" description="Helical" evidence="1">
    <location>
        <begin position="60"/>
        <end position="80"/>
    </location>
</feature>
<accession>A0ABV8V4D6</accession>
<feature type="transmembrane region" description="Helical" evidence="1">
    <location>
        <begin position="86"/>
        <end position="110"/>
    </location>
</feature>
<evidence type="ECO:0000256" key="1">
    <source>
        <dbReference type="SAM" id="Phobius"/>
    </source>
</evidence>
<comment type="caution">
    <text evidence="2">The sequence shown here is derived from an EMBL/GenBank/DDBJ whole genome shotgun (WGS) entry which is preliminary data.</text>
</comment>
<dbReference type="Proteomes" id="UP001595840">
    <property type="component" value="Unassembled WGS sequence"/>
</dbReference>
<reference evidence="3" key="1">
    <citation type="journal article" date="2019" name="Int. J. Syst. Evol. Microbiol.">
        <title>The Global Catalogue of Microorganisms (GCM) 10K type strain sequencing project: providing services to taxonomists for standard genome sequencing and annotation.</title>
        <authorList>
            <consortium name="The Broad Institute Genomics Platform"/>
            <consortium name="The Broad Institute Genome Sequencing Center for Infectious Disease"/>
            <person name="Wu L."/>
            <person name="Ma J."/>
        </authorList>
    </citation>
    <scope>NUCLEOTIDE SEQUENCE [LARGE SCALE GENOMIC DNA]</scope>
    <source>
        <strain evidence="3">CECT 8570</strain>
    </source>
</reference>
<gene>
    <name evidence="2" type="ORF">ACFOX3_10310</name>
</gene>
<keyword evidence="1" id="KW-1133">Transmembrane helix</keyword>
<keyword evidence="3" id="KW-1185">Reference proteome</keyword>
<dbReference type="RefSeq" id="WP_290259249.1">
    <property type="nucleotide sequence ID" value="NZ_JAUFQG010000004.1"/>
</dbReference>
<protein>
    <submittedName>
        <fullName evidence="2">Uncharacterized protein</fullName>
    </submittedName>
</protein>
<proteinExistence type="predicted"/>